<dbReference type="Proteomes" id="UP001552521">
    <property type="component" value="Unassembled WGS sequence"/>
</dbReference>
<sequence>MAVLTAAAAVLAVSGVASASGASGTSGVSGASGLSGASGASDDSGASAEGRGTPSHASVTGRADFTLPYHQDEDVRSFSFDAVADPYSRPLPGIPTGLPTDARGTVRISHYSAARDITYTAEGRVDCLVTGPRSATLTAVITKVGPGGPLDIGRRLGFSVYDGGKDGKNRSGDRVGFSWNGVNLLPGGDAAPEDAPVGTCMAPAPYAPVTKGGYTVVHAELPPPAQP</sequence>
<feature type="chain" id="PRO_5047144031" description="Repetin" evidence="2">
    <location>
        <begin position="20"/>
        <end position="227"/>
    </location>
</feature>
<gene>
    <name evidence="3" type="ORF">AB0K36_28690</name>
</gene>
<keyword evidence="2" id="KW-0732">Signal</keyword>
<evidence type="ECO:0008006" key="5">
    <source>
        <dbReference type="Google" id="ProtNLM"/>
    </source>
</evidence>
<name>A0ABV3I1L1_9ACTN</name>
<evidence type="ECO:0000256" key="1">
    <source>
        <dbReference type="SAM" id="MobiDB-lite"/>
    </source>
</evidence>
<feature type="compositionally biased region" description="Low complexity" evidence="1">
    <location>
        <begin position="19"/>
        <end position="48"/>
    </location>
</feature>
<accession>A0ABV3I1L1</accession>
<feature type="signal peptide" evidence="2">
    <location>
        <begin position="1"/>
        <end position="19"/>
    </location>
</feature>
<protein>
    <recommendedName>
        <fullName evidence="5">Repetin</fullName>
    </recommendedName>
</protein>
<proteinExistence type="predicted"/>
<feature type="region of interest" description="Disordered" evidence="1">
    <location>
        <begin position="19"/>
        <end position="62"/>
    </location>
</feature>
<evidence type="ECO:0000256" key="2">
    <source>
        <dbReference type="SAM" id="SignalP"/>
    </source>
</evidence>
<reference evidence="3 4" key="1">
    <citation type="submission" date="2024-06" db="EMBL/GenBank/DDBJ databases">
        <title>The Natural Products Discovery Center: Release of the First 8490 Sequenced Strains for Exploring Actinobacteria Biosynthetic Diversity.</title>
        <authorList>
            <person name="Kalkreuter E."/>
            <person name="Kautsar S.A."/>
            <person name="Yang D."/>
            <person name="Bader C.D."/>
            <person name="Teijaro C.N."/>
            <person name="Fluegel L."/>
            <person name="Davis C.M."/>
            <person name="Simpson J.R."/>
            <person name="Lauterbach L."/>
            <person name="Steele A.D."/>
            <person name="Gui C."/>
            <person name="Meng S."/>
            <person name="Li G."/>
            <person name="Viehrig K."/>
            <person name="Ye F."/>
            <person name="Su P."/>
            <person name="Kiefer A.F."/>
            <person name="Nichols A."/>
            <person name="Cepeda A.J."/>
            <person name="Yan W."/>
            <person name="Fan B."/>
            <person name="Jiang Y."/>
            <person name="Adhikari A."/>
            <person name="Zheng C.-J."/>
            <person name="Schuster L."/>
            <person name="Cowan T.M."/>
            <person name="Smanski M.J."/>
            <person name="Chevrette M.G."/>
            <person name="De Carvalho L.P.S."/>
            <person name="Shen B."/>
        </authorList>
    </citation>
    <scope>NUCLEOTIDE SEQUENCE [LARGE SCALE GENOMIC DNA]</scope>
    <source>
        <strain evidence="3 4">NPDC049344</strain>
    </source>
</reference>
<keyword evidence="4" id="KW-1185">Reference proteome</keyword>
<dbReference type="EMBL" id="JBFAQK010000058">
    <property type="protein sequence ID" value="MEV4684739.1"/>
    <property type="molecule type" value="Genomic_DNA"/>
</dbReference>
<comment type="caution">
    <text evidence="3">The sequence shown here is derived from an EMBL/GenBank/DDBJ whole genome shotgun (WGS) entry which is preliminary data.</text>
</comment>
<dbReference type="RefSeq" id="WP_364599871.1">
    <property type="nucleotide sequence ID" value="NZ_JBFAQK010000058.1"/>
</dbReference>
<evidence type="ECO:0000313" key="3">
    <source>
        <dbReference type="EMBL" id="MEV4684739.1"/>
    </source>
</evidence>
<evidence type="ECO:0000313" key="4">
    <source>
        <dbReference type="Proteomes" id="UP001552521"/>
    </source>
</evidence>
<organism evidence="3 4">
    <name type="scientific">Streptomyces kurssanovii</name>
    <dbReference type="NCBI Taxonomy" id="67312"/>
    <lineage>
        <taxon>Bacteria</taxon>
        <taxon>Bacillati</taxon>
        <taxon>Actinomycetota</taxon>
        <taxon>Actinomycetes</taxon>
        <taxon>Kitasatosporales</taxon>
        <taxon>Streptomycetaceae</taxon>
        <taxon>Streptomyces</taxon>
    </lineage>
</organism>